<dbReference type="SUPFAM" id="SSF48452">
    <property type="entry name" value="TPR-like"/>
    <property type="match status" value="1"/>
</dbReference>
<gene>
    <name evidence="2" type="ORF">RDB_LOCUS42547</name>
</gene>
<accession>A0A8H3GJX8</accession>
<dbReference type="PANTHER" id="PTHR19959">
    <property type="entry name" value="KINESIN LIGHT CHAIN"/>
    <property type="match status" value="1"/>
</dbReference>
<evidence type="ECO:0000256" key="1">
    <source>
        <dbReference type="SAM" id="MobiDB-lite"/>
    </source>
</evidence>
<feature type="compositionally biased region" description="Polar residues" evidence="1">
    <location>
        <begin position="62"/>
        <end position="71"/>
    </location>
</feature>
<feature type="region of interest" description="Disordered" evidence="1">
    <location>
        <begin position="52"/>
        <end position="73"/>
    </location>
</feature>
<dbReference type="Gene3D" id="1.25.40.10">
    <property type="entry name" value="Tetratricopeptide repeat domain"/>
    <property type="match status" value="2"/>
</dbReference>
<evidence type="ECO:0000313" key="3">
    <source>
        <dbReference type="Proteomes" id="UP000663850"/>
    </source>
</evidence>
<reference evidence="2" key="1">
    <citation type="submission" date="2021-01" db="EMBL/GenBank/DDBJ databases">
        <authorList>
            <person name="Kaushik A."/>
        </authorList>
    </citation>
    <scope>NUCLEOTIDE SEQUENCE</scope>
    <source>
        <strain evidence="2">Type strain: AG8-Rh-89/</strain>
    </source>
</reference>
<organism evidence="2 3">
    <name type="scientific">Rhizoctonia solani</name>
    <dbReference type="NCBI Taxonomy" id="456999"/>
    <lineage>
        <taxon>Eukaryota</taxon>
        <taxon>Fungi</taxon>
        <taxon>Dikarya</taxon>
        <taxon>Basidiomycota</taxon>
        <taxon>Agaricomycotina</taxon>
        <taxon>Agaricomycetes</taxon>
        <taxon>Cantharellales</taxon>
        <taxon>Ceratobasidiaceae</taxon>
        <taxon>Rhizoctonia</taxon>
    </lineage>
</organism>
<proteinExistence type="predicted"/>
<dbReference type="EMBL" id="CAJMWZ010002291">
    <property type="protein sequence ID" value="CAE6452505.1"/>
    <property type="molecule type" value="Genomic_DNA"/>
</dbReference>
<dbReference type="AlphaFoldDB" id="A0A8H3GJX8"/>
<dbReference type="InterPro" id="IPR011990">
    <property type="entry name" value="TPR-like_helical_dom_sf"/>
</dbReference>
<feature type="region of interest" description="Disordered" evidence="1">
    <location>
        <begin position="1"/>
        <end position="34"/>
    </location>
</feature>
<sequence>MGNEVDSQDSSREPEAGETPDTLVEQDERTQSELTQESLTLATSVGIHQSLVGLAPDGPQEQPRNLNNPHNDTFYHLGSLTLTPNRQYSHRPSSPMALHDDRFGPHVDLDKLEDAMECMSRALSLTANGHLDSSNRLNSLVAPNEQPGPYALAELGGREMVMGYMSQALPLMPDAHPGLPKWLSVMGASHDDQFRRLGGLGDLEKAIEYTYRALTFAPDSDPDQINRLDNLGGFHGYRFRRLGELSDLEKAMDYVLCAVARTPDGHPDLPRRLNSMGIFHGDRFHRLGELADTEKAVEYGSRALELTPDDHPDQPKWLSSLGASYRDRFQRLGELSDLEIALDFVSRAHILIPEGHSDVPHILSNLSASYRDRFQVLNELGDLEHAIEYSFRALALTPDGHPDLPNLLSSLGASHRDRFQRLGELNDLEKAIDFIARAIALTPDGHPDLPKWLNSLGESQGDRYQRLRELPDLSQAVIHAQRAHVLTPVGHPSLPAKSSLFARLRFFQSKAMGMGMGSVLYLSDTLKYFRMASQSLAGAPRIKFRIALQWAKHASEHSSLNCIEAYQTAIDLLPQFIWLGATTNQRYEDLRTAEALAVDAAAAAILSSHYALALEWVEHAR</sequence>
<dbReference type="PANTHER" id="PTHR19959:SF119">
    <property type="entry name" value="FUNGAL LIPASE-LIKE DOMAIN-CONTAINING PROTEIN"/>
    <property type="match status" value="1"/>
</dbReference>
<name>A0A8H3GJX8_9AGAM</name>
<protein>
    <submittedName>
        <fullName evidence="2">Uncharacterized protein</fullName>
    </submittedName>
</protein>
<dbReference type="Proteomes" id="UP000663850">
    <property type="component" value="Unassembled WGS sequence"/>
</dbReference>
<evidence type="ECO:0000313" key="2">
    <source>
        <dbReference type="EMBL" id="CAE6452505.1"/>
    </source>
</evidence>
<comment type="caution">
    <text evidence="2">The sequence shown here is derived from an EMBL/GenBank/DDBJ whole genome shotgun (WGS) entry which is preliminary data.</text>
</comment>